<protein>
    <submittedName>
        <fullName evidence="2">Uncharacterized protein</fullName>
    </submittedName>
</protein>
<dbReference type="HOGENOM" id="CLU_847448_0_0_1"/>
<sequence length="328" mass="35647">MSFKDIATALDFPDLPSQPVGNAKESPQDIVYTKVARKLLTMYNNSLAVGDQSPAIERIVSAPDKFPGTFPESPKANYGDTVSGLPSGTQGPSLAQNIEDARREGARLKAVASQAQAAMADNERLHQVQEFEEANMQLLEELRRENANLKASQSVKSRLGQSAHPYNGESSKAGEHAFKARSRDLASNAPLYPTLSRQPTFSGLDSSAWASNPAVKLENPRAYGTNSYKPPPEVDQSTAAYPTMSGALPPPLRRRQSSPREMLIEEGVLSYDTTSPSATSRPVPISSQTRNHSRSHSRNDPLPSSFSLVPPRSLHRLFYLCSPISSTV</sequence>
<dbReference type="InParanoid" id="H0EXN4"/>
<dbReference type="Proteomes" id="UP000005446">
    <property type="component" value="Unassembled WGS sequence"/>
</dbReference>
<proteinExistence type="predicted"/>
<evidence type="ECO:0000313" key="3">
    <source>
        <dbReference type="Proteomes" id="UP000005446"/>
    </source>
</evidence>
<dbReference type="EMBL" id="AGUE01000228">
    <property type="protein sequence ID" value="EHK96718.1"/>
    <property type="molecule type" value="Genomic_DNA"/>
</dbReference>
<accession>H0EXN4</accession>
<feature type="compositionally biased region" description="Polar residues" evidence="1">
    <location>
        <begin position="149"/>
        <end position="160"/>
    </location>
</feature>
<dbReference type="AlphaFoldDB" id="H0EXN4"/>
<dbReference type="OrthoDB" id="10345704at2759"/>
<feature type="region of interest" description="Disordered" evidence="1">
    <location>
        <begin position="219"/>
        <end position="307"/>
    </location>
</feature>
<feature type="region of interest" description="Disordered" evidence="1">
    <location>
        <begin position="149"/>
        <end position="178"/>
    </location>
</feature>
<gene>
    <name evidence="2" type="ORF">M7I_7573</name>
</gene>
<evidence type="ECO:0000313" key="2">
    <source>
        <dbReference type="EMBL" id="EHK96718.1"/>
    </source>
</evidence>
<feature type="compositionally biased region" description="Polar residues" evidence="1">
    <location>
        <begin position="271"/>
        <end position="290"/>
    </location>
</feature>
<evidence type="ECO:0000256" key="1">
    <source>
        <dbReference type="SAM" id="MobiDB-lite"/>
    </source>
</evidence>
<keyword evidence="3" id="KW-1185">Reference proteome</keyword>
<reference evidence="2 3" key="1">
    <citation type="journal article" date="2012" name="Eukaryot. Cell">
        <title>Genome sequence of the fungus Glarea lozoyensis: the first genome sequence of a species from the Helotiaceae family.</title>
        <authorList>
            <person name="Youssar L."/>
            <person name="Gruening B.A."/>
            <person name="Erxleben A."/>
            <person name="Guenther S."/>
            <person name="Huettel W."/>
        </authorList>
    </citation>
    <scope>NUCLEOTIDE SEQUENCE [LARGE SCALE GENOMIC DNA]</scope>
    <source>
        <strain evidence="3">ATCC 74030 / MF5533</strain>
    </source>
</reference>
<name>H0EXN4_GLAL7</name>
<comment type="caution">
    <text evidence="2">The sequence shown here is derived from an EMBL/GenBank/DDBJ whole genome shotgun (WGS) entry which is preliminary data.</text>
</comment>
<organism evidence="2 3">
    <name type="scientific">Glarea lozoyensis (strain ATCC 74030 / MF5533)</name>
    <dbReference type="NCBI Taxonomy" id="1104152"/>
    <lineage>
        <taxon>Eukaryota</taxon>
        <taxon>Fungi</taxon>
        <taxon>Dikarya</taxon>
        <taxon>Ascomycota</taxon>
        <taxon>Pezizomycotina</taxon>
        <taxon>Leotiomycetes</taxon>
        <taxon>Helotiales</taxon>
        <taxon>Helotiaceae</taxon>
        <taxon>Glarea</taxon>
    </lineage>
</organism>